<evidence type="ECO:0000313" key="3">
    <source>
        <dbReference type="EMBL" id="SBT45964.1"/>
    </source>
</evidence>
<dbReference type="EMBL" id="FLRE01000184">
    <property type="protein sequence ID" value="SBT46538.1"/>
    <property type="molecule type" value="Genomic_DNA"/>
</dbReference>
<feature type="coiled-coil region" evidence="1">
    <location>
        <begin position="290"/>
        <end position="317"/>
    </location>
</feature>
<dbReference type="AlphaFoldDB" id="A0A1A8ZRM0"/>
<protein>
    <submittedName>
        <fullName evidence="4">Uncharacterized protein</fullName>
    </submittedName>
</protein>
<accession>A0A1A8ZRM0</accession>
<gene>
    <name evidence="3" type="ORF">POVWA1_052860</name>
    <name evidence="4" type="ORF">POVWA2_052130</name>
</gene>
<evidence type="ECO:0000313" key="4">
    <source>
        <dbReference type="EMBL" id="SBT46538.1"/>
    </source>
</evidence>
<keyword evidence="1" id="KW-0175">Coiled coil</keyword>
<name>A0A1A8ZRM0_PLAOA</name>
<organism evidence="4 5">
    <name type="scientific">Plasmodium ovale wallikeri</name>
    <dbReference type="NCBI Taxonomy" id="864142"/>
    <lineage>
        <taxon>Eukaryota</taxon>
        <taxon>Sar</taxon>
        <taxon>Alveolata</taxon>
        <taxon>Apicomplexa</taxon>
        <taxon>Aconoidasida</taxon>
        <taxon>Haemosporida</taxon>
        <taxon>Plasmodiidae</taxon>
        <taxon>Plasmodium</taxon>
        <taxon>Plasmodium (Plasmodium)</taxon>
    </lineage>
</organism>
<evidence type="ECO:0000256" key="1">
    <source>
        <dbReference type="SAM" id="Coils"/>
    </source>
</evidence>
<dbReference type="Proteomes" id="UP000078550">
    <property type="component" value="Unassembled WGS sequence"/>
</dbReference>
<evidence type="ECO:0000313" key="6">
    <source>
        <dbReference type="Proteomes" id="UP000078555"/>
    </source>
</evidence>
<sequence>MSAAAIGVENRCLMKSKESNNTSSDCKNVDINYIIKDIYGFKNGRKRNVHFINDDALSSSKELKRIIKKIKIQDNCFNNIDIEHKNEGLENDGKQEEHSMILHEHNSSGGNVNDDIHDSGSDGGGNHDCSSDGGNPDCVNDDIPDCRNDGSHDANSNRRNHSNMDECTRNRYNFNENSNVEKTSEYSITQCNGEYTQTTIPVLQNEDNRKFLCKKFEMCIDNILESICSCSEIEEAKRIMIPLLSEFIQTNFICIDDYEHNFKINKVNNDTLQKEKKVLISAVKTQYQKIIQLQKIIDSQKVELKKKKDELNQIKAKRDILGCKTTQTVVGGAYLSIYPRLRSCQHRYERMNVTMHIVERKTTFDIYTRCGNAQEKFLQRSSGCPFRNCGWRE</sequence>
<dbReference type="EMBL" id="FLRD01000138">
    <property type="protein sequence ID" value="SBT45964.1"/>
    <property type="molecule type" value="Genomic_DNA"/>
</dbReference>
<evidence type="ECO:0000256" key="2">
    <source>
        <dbReference type="SAM" id="MobiDB-lite"/>
    </source>
</evidence>
<reference evidence="5 6" key="2">
    <citation type="submission" date="2016-05" db="EMBL/GenBank/DDBJ databases">
        <authorList>
            <person name="Naeem Raeece"/>
        </authorList>
    </citation>
    <scope>NUCLEOTIDE SEQUENCE [LARGE SCALE GENOMIC DNA]</scope>
</reference>
<evidence type="ECO:0000313" key="5">
    <source>
        <dbReference type="Proteomes" id="UP000078550"/>
    </source>
</evidence>
<proteinExistence type="predicted"/>
<reference evidence="4" key="1">
    <citation type="submission" date="2016-05" db="EMBL/GenBank/DDBJ databases">
        <authorList>
            <person name="Lavstsen T."/>
            <person name="Jespersen J.S."/>
        </authorList>
    </citation>
    <scope>NUCLEOTIDE SEQUENCE [LARGE SCALE GENOMIC DNA]</scope>
</reference>
<keyword evidence="6" id="KW-1185">Reference proteome</keyword>
<feature type="region of interest" description="Disordered" evidence="2">
    <location>
        <begin position="104"/>
        <end position="131"/>
    </location>
</feature>
<dbReference type="Proteomes" id="UP000078555">
    <property type="component" value="Unassembled WGS sequence"/>
</dbReference>